<evidence type="ECO:0000313" key="4">
    <source>
        <dbReference type="Proteomes" id="UP000722750"/>
    </source>
</evidence>
<dbReference type="Pfam" id="PF18765">
    <property type="entry name" value="Polbeta"/>
    <property type="match status" value="1"/>
</dbReference>
<proteinExistence type="predicted"/>
<evidence type="ECO:0000259" key="2">
    <source>
        <dbReference type="Pfam" id="PF18765"/>
    </source>
</evidence>
<feature type="domain" description="Polymerase beta nucleotidyltransferase" evidence="2">
    <location>
        <begin position="29"/>
        <end position="112"/>
    </location>
</feature>
<dbReference type="Gene3D" id="3.30.460.10">
    <property type="entry name" value="Beta Polymerase, domain 2"/>
    <property type="match status" value="1"/>
</dbReference>
<evidence type="ECO:0000313" key="3">
    <source>
        <dbReference type="EMBL" id="MBS1259529.1"/>
    </source>
</evidence>
<organism evidence="3 4">
    <name type="scientific">Candidatus Scalindua arabica</name>
    <dbReference type="NCBI Taxonomy" id="1127984"/>
    <lineage>
        <taxon>Bacteria</taxon>
        <taxon>Pseudomonadati</taxon>
        <taxon>Planctomycetota</taxon>
        <taxon>Candidatus Brocadiia</taxon>
        <taxon>Candidatus Brocadiales</taxon>
        <taxon>Candidatus Scalinduaceae</taxon>
        <taxon>Candidatus Scalindua</taxon>
    </lineage>
</organism>
<dbReference type="InterPro" id="IPR041633">
    <property type="entry name" value="Polbeta"/>
</dbReference>
<dbReference type="EMBL" id="JAANXD010000098">
    <property type="protein sequence ID" value="MBS1259529.1"/>
    <property type="molecule type" value="Genomic_DNA"/>
</dbReference>
<evidence type="ECO:0000256" key="1">
    <source>
        <dbReference type="SAM" id="Coils"/>
    </source>
</evidence>
<dbReference type="InterPro" id="IPR043519">
    <property type="entry name" value="NT_sf"/>
</dbReference>
<reference evidence="3" key="1">
    <citation type="journal article" date="2021" name="ISME J.">
        <title>Fine-scale metabolic discontinuity in a stratified prokaryote microbiome of a Red Sea deep halocline.</title>
        <authorList>
            <person name="Michoud G."/>
            <person name="Ngugi D.K."/>
            <person name="Barozzi A."/>
            <person name="Merlino G."/>
            <person name="Calleja M.L."/>
            <person name="Delgado-Huertas A."/>
            <person name="Moran X.A.G."/>
            <person name="Daffonchio D."/>
        </authorList>
    </citation>
    <scope>NUCLEOTIDE SEQUENCE</scope>
    <source>
        <strain evidence="3">SuakinDeep_MAG55_1</strain>
    </source>
</reference>
<gene>
    <name evidence="3" type="ORF">MAG551_02601</name>
</gene>
<dbReference type="CDD" id="cd05403">
    <property type="entry name" value="NT_KNTase_like"/>
    <property type="match status" value="1"/>
</dbReference>
<dbReference type="SUPFAM" id="SSF81301">
    <property type="entry name" value="Nucleotidyltransferase"/>
    <property type="match status" value="1"/>
</dbReference>
<keyword evidence="1" id="KW-0175">Coiled coil</keyword>
<name>A0A942A5S2_9BACT</name>
<feature type="coiled-coil region" evidence="1">
    <location>
        <begin position="6"/>
        <end position="33"/>
    </location>
</feature>
<accession>A0A942A5S2</accession>
<dbReference type="AlphaFoldDB" id="A0A942A5S2"/>
<sequence>MSTISEKIIKNRIKKIEARKRILQNDLKKAVDILTHHYSVSRIILFGSLATDKICVSSDIDLIVEGLGDQFLKALGHCMRECKTNIDIKPLEYLTPQFKNAVLEKGEIIYESGK</sequence>
<comment type="caution">
    <text evidence="3">The sequence shown here is derived from an EMBL/GenBank/DDBJ whole genome shotgun (WGS) entry which is preliminary data.</text>
</comment>
<protein>
    <recommendedName>
        <fullName evidence="2">Polymerase beta nucleotidyltransferase domain-containing protein</fullName>
    </recommendedName>
</protein>
<dbReference type="Proteomes" id="UP000722750">
    <property type="component" value="Unassembled WGS sequence"/>
</dbReference>